<evidence type="ECO:0008006" key="2">
    <source>
        <dbReference type="Google" id="ProtNLM"/>
    </source>
</evidence>
<dbReference type="AlphaFoldDB" id="A0A382CBA5"/>
<protein>
    <recommendedName>
        <fullName evidence="2">ABM domain-containing protein</fullName>
    </recommendedName>
</protein>
<feature type="non-terminal residue" evidence="1">
    <location>
        <position position="1"/>
    </location>
</feature>
<reference evidence="1" key="1">
    <citation type="submission" date="2018-05" db="EMBL/GenBank/DDBJ databases">
        <authorList>
            <person name="Lanie J.A."/>
            <person name="Ng W.-L."/>
            <person name="Kazmierczak K.M."/>
            <person name="Andrzejewski T.M."/>
            <person name="Davidsen T.M."/>
            <person name="Wayne K.J."/>
            <person name="Tettelin H."/>
            <person name="Glass J.I."/>
            <person name="Rusch D."/>
            <person name="Podicherti R."/>
            <person name="Tsui H.-C.T."/>
            <person name="Winkler M.E."/>
        </authorList>
    </citation>
    <scope>NUCLEOTIDE SEQUENCE</scope>
</reference>
<dbReference type="EMBL" id="UINC01033617">
    <property type="protein sequence ID" value="SVB23184.1"/>
    <property type="molecule type" value="Genomic_DNA"/>
</dbReference>
<organism evidence="1">
    <name type="scientific">marine metagenome</name>
    <dbReference type="NCBI Taxonomy" id="408172"/>
    <lineage>
        <taxon>unclassified sequences</taxon>
        <taxon>metagenomes</taxon>
        <taxon>ecological metagenomes</taxon>
    </lineage>
</organism>
<accession>A0A382CBA5</accession>
<name>A0A382CBA5_9ZZZZ</name>
<proteinExistence type="predicted"/>
<evidence type="ECO:0000313" key="1">
    <source>
        <dbReference type="EMBL" id="SVB23184.1"/>
    </source>
</evidence>
<sequence>VTCYRITRLKALDSDKVQEIGEGMRDTIKAMGADFIDVAEDNDGNMVVIARYHDESTMEAATATAQGAFGQMITQGAADGSSIDQWSGEVVMSF</sequence>
<gene>
    <name evidence="1" type="ORF">METZ01_LOCUS176038</name>
</gene>